<feature type="domain" description="Thiolase N-terminal" evidence="8">
    <location>
        <begin position="6"/>
        <end position="271"/>
    </location>
</feature>
<dbReference type="InterPro" id="IPR020613">
    <property type="entry name" value="Thiolase_CS"/>
</dbReference>
<dbReference type="Pfam" id="PF00108">
    <property type="entry name" value="Thiolase_N"/>
    <property type="match status" value="1"/>
</dbReference>
<evidence type="ECO:0000259" key="8">
    <source>
        <dbReference type="Pfam" id="PF00108"/>
    </source>
</evidence>
<evidence type="ECO:0000313" key="10">
    <source>
        <dbReference type="EMBL" id="SMC30768.1"/>
    </source>
</evidence>
<keyword evidence="4 7" id="KW-0012">Acyltransferase</keyword>
<comment type="similarity">
    <text evidence="1 7">Belongs to the thiolase-like superfamily. Thiolase family.</text>
</comment>
<dbReference type="RefSeq" id="WP_084097875.1">
    <property type="nucleotide sequence ID" value="NZ_FWXK01000001.1"/>
</dbReference>
<evidence type="ECO:0000256" key="1">
    <source>
        <dbReference type="ARBA" id="ARBA00010982"/>
    </source>
</evidence>
<evidence type="ECO:0000256" key="4">
    <source>
        <dbReference type="ARBA" id="ARBA00023315"/>
    </source>
</evidence>
<dbReference type="PANTHER" id="PTHR18919">
    <property type="entry name" value="ACETYL-COA C-ACYLTRANSFERASE"/>
    <property type="match status" value="1"/>
</dbReference>
<protein>
    <recommendedName>
        <fullName evidence="2">acetyl-CoA C-acetyltransferase</fullName>
        <ecNumber evidence="2">2.3.1.9</ecNumber>
    </recommendedName>
    <alternativeName>
        <fullName evidence="5">Acetoacetyl-CoA thiolase</fullName>
    </alternativeName>
</protein>
<feature type="active site" description="Acyl-thioester intermediate" evidence="6">
    <location>
        <position position="90"/>
    </location>
</feature>
<dbReference type="EC" id="2.3.1.9" evidence="2"/>
<feature type="domain" description="Thiolase C-terminal" evidence="9">
    <location>
        <begin position="281"/>
        <end position="408"/>
    </location>
</feature>
<dbReference type="Proteomes" id="UP000243884">
    <property type="component" value="Unassembled WGS sequence"/>
</dbReference>
<dbReference type="OrthoDB" id="9764892at2"/>
<dbReference type="SUPFAM" id="SSF53901">
    <property type="entry name" value="Thiolase-like"/>
    <property type="match status" value="2"/>
</dbReference>
<reference evidence="11" key="1">
    <citation type="submission" date="2017-04" db="EMBL/GenBank/DDBJ databases">
        <authorList>
            <person name="Varghese N."/>
            <person name="Submissions S."/>
        </authorList>
    </citation>
    <scope>NUCLEOTIDE SEQUENCE [LARGE SCALE GENOMIC DNA]</scope>
    <source>
        <strain evidence="11">DSM 21500</strain>
    </source>
</reference>
<sequence>MQENQIVFVGAARTPVGTYLGSLKTVPVEQLGITAIEAAMQRSGLDKEVVDEIIVGNVIGSQTSNNLGRVIGIDAGFPNSTTGMTINRICGSGMQSAISGAQSLLLGDADVVVAGGMESMSRAPFYLPESARYEGLSPRDLNLIDANAAGLHSASGQKNDDLLNMGLTAENIVSKFHITREEQDEFAYTSQQKMAIAQQSGRMAEEITPVTITDRKGRQTIVDKDEHPRPQITMEKLQHLKPAFRFDGKGSVTPGNASGFNDGAAFEVMTTQDYAMKHQLTPLGILKAYAITGCDPRTMGLGPVQAIQSVLNKTNLSLEDLDVLEINEAFAGQVLGCLRELGISTDSKYYHERFNPNGGAIAIGHPLGMTGARIITSVLYEFKKYPNKRYAVASACIGGGQGIAVLLENPHYKKE</sequence>
<dbReference type="CDD" id="cd00751">
    <property type="entry name" value="thiolase"/>
    <property type="match status" value="1"/>
</dbReference>
<dbReference type="Gene3D" id="3.40.47.10">
    <property type="match status" value="1"/>
</dbReference>
<dbReference type="PIRSF" id="PIRSF000429">
    <property type="entry name" value="Ac-CoA_Ac_transf"/>
    <property type="match status" value="1"/>
</dbReference>
<evidence type="ECO:0000256" key="2">
    <source>
        <dbReference type="ARBA" id="ARBA00012705"/>
    </source>
</evidence>
<evidence type="ECO:0000256" key="6">
    <source>
        <dbReference type="PIRSR" id="PIRSR000429-1"/>
    </source>
</evidence>
<dbReference type="STRING" id="371602.SAMN04487984_0271"/>
<evidence type="ECO:0000256" key="5">
    <source>
        <dbReference type="ARBA" id="ARBA00030755"/>
    </source>
</evidence>
<name>A0A1W1Y4V8_9LACT</name>
<dbReference type="Pfam" id="PF02803">
    <property type="entry name" value="Thiolase_C"/>
    <property type="match status" value="1"/>
</dbReference>
<dbReference type="PANTHER" id="PTHR18919:SF107">
    <property type="entry name" value="ACETYL-COA ACETYLTRANSFERASE, CYTOSOLIC"/>
    <property type="match status" value="1"/>
</dbReference>
<evidence type="ECO:0000313" key="11">
    <source>
        <dbReference type="Proteomes" id="UP000243884"/>
    </source>
</evidence>
<dbReference type="InterPro" id="IPR020617">
    <property type="entry name" value="Thiolase_C"/>
</dbReference>
<organism evidence="10 11">
    <name type="scientific">Aerococcus suis</name>
    <dbReference type="NCBI Taxonomy" id="371602"/>
    <lineage>
        <taxon>Bacteria</taxon>
        <taxon>Bacillati</taxon>
        <taxon>Bacillota</taxon>
        <taxon>Bacilli</taxon>
        <taxon>Lactobacillales</taxon>
        <taxon>Aerococcaceae</taxon>
        <taxon>Aerococcus</taxon>
    </lineage>
</organism>
<dbReference type="InterPro" id="IPR020610">
    <property type="entry name" value="Thiolase_AS"/>
</dbReference>
<dbReference type="InterPro" id="IPR016039">
    <property type="entry name" value="Thiolase-like"/>
</dbReference>
<evidence type="ECO:0000256" key="3">
    <source>
        <dbReference type="ARBA" id="ARBA00022679"/>
    </source>
</evidence>
<dbReference type="GO" id="GO:0003985">
    <property type="term" value="F:acetyl-CoA C-acetyltransferase activity"/>
    <property type="evidence" value="ECO:0007669"/>
    <property type="project" value="UniProtKB-EC"/>
</dbReference>
<dbReference type="NCBIfam" id="TIGR01930">
    <property type="entry name" value="AcCoA-C-Actrans"/>
    <property type="match status" value="1"/>
</dbReference>
<evidence type="ECO:0000259" key="9">
    <source>
        <dbReference type="Pfam" id="PF02803"/>
    </source>
</evidence>
<dbReference type="EMBL" id="FWXK01000001">
    <property type="protein sequence ID" value="SMC30768.1"/>
    <property type="molecule type" value="Genomic_DNA"/>
</dbReference>
<dbReference type="PROSITE" id="PS00099">
    <property type="entry name" value="THIOLASE_3"/>
    <property type="match status" value="1"/>
</dbReference>
<accession>A0A1W1Y4V8</accession>
<keyword evidence="11" id="KW-1185">Reference proteome</keyword>
<proteinExistence type="inferred from homology"/>
<feature type="active site" description="Proton acceptor" evidence="6">
    <location>
        <position position="365"/>
    </location>
</feature>
<keyword evidence="3 7" id="KW-0808">Transferase</keyword>
<dbReference type="GO" id="GO:0006635">
    <property type="term" value="P:fatty acid beta-oxidation"/>
    <property type="evidence" value="ECO:0007669"/>
    <property type="project" value="TreeGrafter"/>
</dbReference>
<dbReference type="InterPro" id="IPR020616">
    <property type="entry name" value="Thiolase_N"/>
</dbReference>
<dbReference type="AlphaFoldDB" id="A0A1W1Y4V8"/>
<dbReference type="InterPro" id="IPR002155">
    <property type="entry name" value="Thiolase"/>
</dbReference>
<gene>
    <name evidence="10" type="ORF">SAMN04487984_0271</name>
</gene>
<feature type="active site" description="Proton acceptor" evidence="6">
    <location>
        <position position="396"/>
    </location>
</feature>
<evidence type="ECO:0000256" key="7">
    <source>
        <dbReference type="RuleBase" id="RU003557"/>
    </source>
</evidence>
<dbReference type="PROSITE" id="PS00737">
    <property type="entry name" value="THIOLASE_2"/>
    <property type="match status" value="1"/>
</dbReference>
<dbReference type="FunFam" id="3.40.47.10:FF:000010">
    <property type="entry name" value="Acetyl-CoA acetyltransferase (Thiolase)"/>
    <property type="match status" value="1"/>
</dbReference>